<sequence>MPRRDRAVHADPDPDVQDLAVEEDPGAVVAAAAGPEGPEGRGLGDQDEVEGSLEEGEDAVQGK</sequence>
<dbReference type="EMBL" id="KN735272">
    <property type="protein sequence ID" value="KIH56775.1"/>
    <property type="molecule type" value="Genomic_DNA"/>
</dbReference>
<feature type="compositionally biased region" description="Acidic residues" evidence="1">
    <location>
        <begin position="13"/>
        <end position="25"/>
    </location>
</feature>
<feature type="compositionally biased region" description="Low complexity" evidence="1">
    <location>
        <begin position="26"/>
        <end position="36"/>
    </location>
</feature>
<keyword evidence="3" id="KW-1185">Reference proteome</keyword>
<evidence type="ECO:0000313" key="3">
    <source>
        <dbReference type="Proteomes" id="UP000054047"/>
    </source>
</evidence>
<protein>
    <submittedName>
        <fullName evidence="2">Uncharacterized protein</fullName>
    </submittedName>
</protein>
<feature type="compositionally biased region" description="Basic and acidic residues" evidence="1">
    <location>
        <begin position="1"/>
        <end position="12"/>
    </location>
</feature>
<accession>A0A0C2G727</accession>
<proteinExistence type="predicted"/>
<feature type="region of interest" description="Disordered" evidence="1">
    <location>
        <begin position="1"/>
        <end position="63"/>
    </location>
</feature>
<evidence type="ECO:0000313" key="2">
    <source>
        <dbReference type="EMBL" id="KIH56775.1"/>
    </source>
</evidence>
<reference evidence="2 3" key="1">
    <citation type="submission" date="2013-12" db="EMBL/GenBank/DDBJ databases">
        <title>Draft genome of the parsitic nematode Ancylostoma duodenale.</title>
        <authorList>
            <person name="Mitreva M."/>
        </authorList>
    </citation>
    <scope>NUCLEOTIDE SEQUENCE [LARGE SCALE GENOMIC DNA]</scope>
    <source>
        <strain evidence="2 3">Zhejiang</strain>
    </source>
</reference>
<dbReference type="Proteomes" id="UP000054047">
    <property type="component" value="Unassembled WGS sequence"/>
</dbReference>
<evidence type="ECO:0000256" key="1">
    <source>
        <dbReference type="SAM" id="MobiDB-lite"/>
    </source>
</evidence>
<feature type="compositionally biased region" description="Acidic residues" evidence="1">
    <location>
        <begin position="45"/>
        <end position="63"/>
    </location>
</feature>
<organism evidence="2 3">
    <name type="scientific">Ancylostoma duodenale</name>
    <dbReference type="NCBI Taxonomy" id="51022"/>
    <lineage>
        <taxon>Eukaryota</taxon>
        <taxon>Metazoa</taxon>
        <taxon>Ecdysozoa</taxon>
        <taxon>Nematoda</taxon>
        <taxon>Chromadorea</taxon>
        <taxon>Rhabditida</taxon>
        <taxon>Rhabditina</taxon>
        <taxon>Rhabditomorpha</taxon>
        <taxon>Strongyloidea</taxon>
        <taxon>Ancylostomatidae</taxon>
        <taxon>Ancylostomatinae</taxon>
        <taxon>Ancylostoma</taxon>
    </lineage>
</organism>
<name>A0A0C2G727_9BILA</name>
<dbReference type="AlphaFoldDB" id="A0A0C2G727"/>
<gene>
    <name evidence="2" type="ORF">ANCDUO_13040</name>
</gene>